<dbReference type="Gene3D" id="1.10.238.10">
    <property type="entry name" value="EF-hand"/>
    <property type="match status" value="1"/>
</dbReference>
<feature type="coiled-coil region" evidence="2">
    <location>
        <begin position="380"/>
        <end position="407"/>
    </location>
</feature>
<dbReference type="GO" id="GO:0005509">
    <property type="term" value="F:calcium ion binding"/>
    <property type="evidence" value="ECO:0007669"/>
    <property type="project" value="InterPro"/>
</dbReference>
<keyword evidence="1" id="KW-0106">Calcium</keyword>
<reference evidence="5" key="1">
    <citation type="journal article" date="2020" name="bioRxiv">
        <title>Comparative genomics of Chlamydomonas.</title>
        <authorList>
            <person name="Craig R.J."/>
            <person name="Hasan A.R."/>
            <person name="Ness R.W."/>
            <person name="Keightley P.D."/>
        </authorList>
    </citation>
    <scope>NUCLEOTIDE SEQUENCE</scope>
    <source>
        <strain evidence="5">CCAP 11/70</strain>
    </source>
</reference>
<sequence length="451" mass="49080">MPRAWTAEDRKRAWAASMSAWNALDATAKQELRSVFNQGDKDGDNTWSRAELKQFLEKSFGPEQAARLQDLWSLVDANGDGSLDFYEVGTLVYVVGLEKTSCCRCREPIYDDSLMACRTCCTQHVQCNGQRPSDWIALCEACERVRRVFRQSGCPNDPSHVLERVAHDPFVNRAACPLYRELSSTGSNRSSCSGSVTSSRPSPPPTPPQQPQELVQCRCCTGMHALVPGYLKGSGGSHMVPAPGGSGYICELCAVWMCESCGTQGCDVHHPQVGKWRKTLVHVDKCTRVGEGRWRFDARPLVTASADTSRPHCPTCLGTFKQVQAQQQADEAAAQQAAQRGAAQAAHQQWAQHTQHAAAQHAAAQQSAQAAQLWAQQAAAQQAQQAAAQQQQRKADKKERKRELRDAAVGVAVETAAEKVAETVAEVVMEKVMETAIDAGVEAVASACTIM</sequence>
<dbReference type="Proteomes" id="UP000612055">
    <property type="component" value="Unassembled WGS sequence"/>
</dbReference>
<dbReference type="InterPro" id="IPR011992">
    <property type="entry name" value="EF-hand-dom_pair"/>
</dbReference>
<evidence type="ECO:0000313" key="5">
    <source>
        <dbReference type="EMBL" id="KAG2489035.1"/>
    </source>
</evidence>
<dbReference type="InterPro" id="IPR018247">
    <property type="entry name" value="EF_Hand_1_Ca_BS"/>
</dbReference>
<dbReference type="SMART" id="SM00054">
    <property type="entry name" value="EFh"/>
    <property type="match status" value="2"/>
</dbReference>
<feature type="compositionally biased region" description="Low complexity" evidence="3">
    <location>
        <begin position="183"/>
        <end position="200"/>
    </location>
</feature>
<dbReference type="EMBL" id="JAEHOE010000077">
    <property type="protein sequence ID" value="KAG2489035.1"/>
    <property type="molecule type" value="Genomic_DNA"/>
</dbReference>
<accession>A0A835XY62</accession>
<dbReference type="OrthoDB" id="8785703at2759"/>
<evidence type="ECO:0000256" key="2">
    <source>
        <dbReference type="SAM" id="Coils"/>
    </source>
</evidence>
<gene>
    <name evidence="5" type="ORF">HYH03_012473</name>
</gene>
<feature type="region of interest" description="Disordered" evidence="3">
    <location>
        <begin position="183"/>
        <end position="212"/>
    </location>
</feature>
<dbReference type="PROSITE" id="PS00018">
    <property type="entry name" value="EF_HAND_1"/>
    <property type="match status" value="1"/>
</dbReference>
<protein>
    <recommendedName>
        <fullName evidence="4">EF-hand domain-containing protein</fullName>
    </recommendedName>
</protein>
<name>A0A835XY62_9CHLO</name>
<evidence type="ECO:0000256" key="1">
    <source>
        <dbReference type="ARBA" id="ARBA00022837"/>
    </source>
</evidence>
<feature type="compositionally biased region" description="Pro residues" evidence="3">
    <location>
        <begin position="201"/>
        <end position="210"/>
    </location>
</feature>
<evidence type="ECO:0000259" key="4">
    <source>
        <dbReference type="PROSITE" id="PS50222"/>
    </source>
</evidence>
<feature type="domain" description="EF-hand" evidence="4">
    <location>
        <begin position="63"/>
        <end position="98"/>
    </location>
</feature>
<evidence type="ECO:0000313" key="6">
    <source>
        <dbReference type="Proteomes" id="UP000612055"/>
    </source>
</evidence>
<feature type="domain" description="EF-hand" evidence="4">
    <location>
        <begin position="27"/>
        <end position="62"/>
    </location>
</feature>
<comment type="caution">
    <text evidence="5">The sequence shown here is derived from an EMBL/GenBank/DDBJ whole genome shotgun (WGS) entry which is preliminary data.</text>
</comment>
<dbReference type="AlphaFoldDB" id="A0A835XY62"/>
<dbReference type="SUPFAM" id="SSF47473">
    <property type="entry name" value="EF-hand"/>
    <property type="match status" value="1"/>
</dbReference>
<dbReference type="CDD" id="cd00051">
    <property type="entry name" value="EFh"/>
    <property type="match status" value="1"/>
</dbReference>
<proteinExistence type="predicted"/>
<evidence type="ECO:0000256" key="3">
    <source>
        <dbReference type="SAM" id="MobiDB-lite"/>
    </source>
</evidence>
<organism evidence="5 6">
    <name type="scientific">Edaphochlamys debaryana</name>
    <dbReference type="NCBI Taxonomy" id="47281"/>
    <lineage>
        <taxon>Eukaryota</taxon>
        <taxon>Viridiplantae</taxon>
        <taxon>Chlorophyta</taxon>
        <taxon>core chlorophytes</taxon>
        <taxon>Chlorophyceae</taxon>
        <taxon>CS clade</taxon>
        <taxon>Chlamydomonadales</taxon>
        <taxon>Chlamydomonadales incertae sedis</taxon>
        <taxon>Edaphochlamys</taxon>
    </lineage>
</organism>
<dbReference type="PROSITE" id="PS50222">
    <property type="entry name" value="EF_HAND_2"/>
    <property type="match status" value="2"/>
</dbReference>
<dbReference type="InterPro" id="IPR002048">
    <property type="entry name" value="EF_hand_dom"/>
</dbReference>
<keyword evidence="2" id="KW-0175">Coiled coil</keyword>
<feature type="region of interest" description="Disordered" evidence="3">
    <location>
        <begin position="332"/>
        <end position="363"/>
    </location>
</feature>
<keyword evidence="6" id="KW-1185">Reference proteome</keyword>